<dbReference type="PROSITE" id="PS00300">
    <property type="entry name" value="SRP54"/>
    <property type="match status" value="1"/>
</dbReference>
<keyword evidence="9 14" id="KW-0733">Signal recognition particle</keyword>
<dbReference type="GO" id="GO:0008312">
    <property type="term" value="F:7S RNA binding"/>
    <property type="evidence" value="ECO:0007669"/>
    <property type="project" value="UniProtKB-UniRule"/>
</dbReference>
<dbReference type="GeneTree" id="ENSGT00550000074824"/>
<dbReference type="Pfam" id="PF00448">
    <property type="entry name" value="SRP54"/>
    <property type="match status" value="1"/>
</dbReference>
<comment type="subunit">
    <text evidence="12 14">Component of a signal recognition particle (SRP) complex that consists of a 7SL RNA molecule of 300 nucleotides and six protein subunits: SRP72, SRP68, SRP54, SRP19, SRP14 and SRP9. Interacts with RNPS1. Interacts with the SRP receptor subunit SRPRA.</text>
</comment>
<dbReference type="Pfam" id="PF02978">
    <property type="entry name" value="SRP_SPB"/>
    <property type="match status" value="1"/>
</dbReference>
<dbReference type="Pfam" id="PF02881">
    <property type="entry name" value="SRP54_N"/>
    <property type="match status" value="1"/>
</dbReference>
<reference evidence="16" key="1">
    <citation type="submission" date="2025-08" db="UniProtKB">
        <authorList>
            <consortium name="Ensembl"/>
        </authorList>
    </citation>
    <scope>IDENTIFICATION</scope>
</reference>
<dbReference type="FunFam" id="3.40.50.300:FF:000022">
    <property type="entry name" value="Signal recognition particle 54 kDa subunit"/>
    <property type="match status" value="1"/>
</dbReference>
<evidence type="ECO:0000256" key="14">
    <source>
        <dbReference type="RuleBase" id="RU364034"/>
    </source>
</evidence>
<dbReference type="Proteomes" id="UP000694385">
    <property type="component" value="Unassembled WGS sequence"/>
</dbReference>
<dbReference type="GO" id="GO:0005525">
    <property type="term" value="F:GTP binding"/>
    <property type="evidence" value="ECO:0007669"/>
    <property type="project" value="UniProtKB-UniRule"/>
</dbReference>
<dbReference type="GO" id="GO:0006616">
    <property type="term" value="P:SRP-dependent cotranslational protein targeting to membrane, translocation"/>
    <property type="evidence" value="ECO:0007669"/>
    <property type="project" value="TreeGrafter"/>
</dbReference>
<dbReference type="InterPro" id="IPR036891">
    <property type="entry name" value="Signal_recog_part_SRP54_M_sf"/>
</dbReference>
<dbReference type="CDD" id="cd17875">
    <property type="entry name" value="SRP54_G"/>
    <property type="match status" value="1"/>
</dbReference>
<evidence type="ECO:0000259" key="15">
    <source>
        <dbReference type="PROSITE" id="PS00300"/>
    </source>
</evidence>
<evidence type="ECO:0000256" key="3">
    <source>
        <dbReference type="ARBA" id="ARBA00022490"/>
    </source>
</evidence>
<keyword evidence="5 14" id="KW-0378">Hydrolase</keyword>
<dbReference type="GO" id="GO:0005786">
    <property type="term" value="C:signal recognition particle, endoplasmic reticulum targeting"/>
    <property type="evidence" value="ECO:0007669"/>
    <property type="project" value="UniProtKB-UniRule"/>
</dbReference>
<dbReference type="InterPro" id="IPR013822">
    <property type="entry name" value="Signal_recog_particl_SRP54_hlx"/>
</dbReference>
<evidence type="ECO:0000256" key="7">
    <source>
        <dbReference type="ARBA" id="ARBA00022884"/>
    </source>
</evidence>
<dbReference type="InterPro" id="IPR022941">
    <property type="entry name" value="SRP54"/>
</dbReference>
<comment type="catalytic activity">
    <reaction evidence="14">
        <text>GTP + H2O = GDP + phosphate + H(+)</text>
        <dbReference type="Rhea" id="RHEA:19669"/>
        <dbReference type="ChEBI" id="CHEBI:15377"/>
        <dbReference type="ChEBI" id="CHEBI:15378"/>
        <dbReference type="ChEBI" id="CHEBI:37565"/>
        <dbReference type="ChEBI" id="CHEBI:43474"/>
        <dbReference type="ChEBI" id="CHEBI:58189"/>
    </reaction>
    <physiologicalReaction direction="left-to-right" evidence="14">
        <dbReference type="Rhea" id="RHEA:19670"/>
    </physiologicalReaction>
</comment>
<reference evidence="16" key="2">
    <citation type="submission" date="2025-09" db="UniProtKB">
        <authorList>
            <consortium name="Ensembl"/>
        </authorList>
    </citation>
    <scope>IDENTIFICATION</scope>
</reference>
<dbReference type="GO" id="GO:0030942">
    <property type="term" value="F:endoplasmic reticulum signal peptide binding"/>
    <property type="evidence" value="ECO:0007669"/>
    <property type="project" value="TreeGrafter"/>
</dbReference>
<feature type="domain" description="SRP54-type proteins GTP-binding" evidence="15">
    <location>
        <begin position="269"/>
        <end position="282"/>
    </location>
</feature>
<dbReference type="SMART" id="SM00962">
    <property type="entry name" value="SRP54"/>
    <property type="match status" value="1"/>
</dbReference>
<evidence type="ECO:0000256" key="6">
    <source>
        <dbReference type="ARBA" id="ARBA00022824"/>
    </source>
</evidence>
<dbReference type="AlphaFoldDB" id="A0A8C5KFY5"/>
<dbReference type="InterPro" id="IPR027417">
    <property type="entry name" value="P-loop_NTPase"/>
</dbReference>
<evidence type="ECO:0000256" key="4">
    <source>
        <dbReference type="ARBA" id="ARBA00022741"/>
    </source>
</evidence>
<dbReference type="NCBIfam" id="TIGR01425">
    <property type="entry name" value="SRP54_euk"/>
    <property type="match status" value="1"/>
</dbReference>
<dbReference type="GO" id="GO:0005829">
    <property type="term" value="C:cytosol"/>
    <property type="evidence" value="ECO:0007669"/>
    <property type="project" value="TreeGrafter"/>
</dbReference>
<comment type="domain">
    <text evidence="14">The NG domain, also named G domain, is a special guanosine triphosphatase (GTPase) domain, which binds GTP and forms a guanosine 5'-triphosphate (GTP)-dependent complex with a homologous NG domain in the SRP receptor subunit SRPRA. The two NG domains undergo cooperative rearrangements upon their assembly, which culminate in the reciprocal activation of the GTPase activity of one another. SRP receptor compaction upon binding with cargo-loaded SRP and GTPase rearrangement drive SRP-mediated cotranslational protein translocation into the ER.</text>
</comment>
<dbReference type="SUPFAM" id="SSF52540">
    <property type="entry name" value="P-loop containing nucleoside triphosphate hydrolases"/>
    <property type="match status" value="1"/>
</dbReference>
<dbReference type="OMA" id="GMTGQDA"/>
<keyword evidence="7 14" id="KW-0694">RNA-binding</keyword>
<keyword evidence="6 14" id="KW-0256">Endoplasmic reticulum</keyword>
<dbReference type="SUPFAM" id="SSF47446">
    <property type="entry name" value="Signal peptide-binding domain"/>
    <property type="match status" value="1"/>
</dbReference>
<sequence>MVLADLGRKITSALRSLSNATIINEEVLNAMLKEVCTALLEADVNIKLVKQLRENVKSAIDLEEMASGLNKRKMIQHAVFKELVKLVDPGVKAWTPTKGKQNVIMFVGLQGSGKTTTCSKLAYYYQRKGWKTCLICADTFRAGAFDQLKQNATKARIPFYGSYTEMDPVIIASEGVDKFKNENFEIIIVDTSGRHKQEDSLFEEMLQVANAIQPDNIVYVMDASIGQACEAQAKAFKDKVDVASVIVTKLDGHAKGGGALSAVAATKSPIIFIGTGEHIDDFEPFKTQPFISKLLGMGDIEGLIDKVNELKLDDNEALIEKLKHGMIPGFGTDFMSKGNEQESMARLKKLMTIMDSMNDQELDSTDGAKVFSKQPGRIQRVARGSGVSTRDVQELLTQYTKFAQMVKKMGGIKGLFKGGDMSKNVSQSQMAKLNQQMAKMMDPRVLHHMGGMAGLQSMMRQFQQGAAGNMKGMMGFNNM</sequence>
<comment type="subcellular location">
    <subcellularLocation>
        <location evidence="1 14">Cytoplasm</location>
    </subcellularLocation>
    <subcellularLocation>
        <location evidence="14">Nucleus speckle</location>
    </subcellularLocation>
    <subcellularLocation>
        <location evidence="14">Endoplasmic reticulum</location>
    </subcellularLocation>
</comment>
<accession>A0A8C5KFY5</accession>
<dbReference type="Gene3D" id="1.20.120.140">
    <property type="entry name" value="Signal recognition particle SRP54, nucleotide-binding domain"/>
    <property type="match status" value="1"/>
</dbReference>
<dbReference type="InterPro" id="IPR036225">
    <property type="entry name" value="SRP/SRP_N"/>
</dbReference>
<comment type="similarity">
    <text evidence="2 14">Belongs to the GTP-binding SRP family. SRP54 subfamily.</text>
</comment>
<gene>
    <name evidence="16" type="primary">Srp54</name>
</gene>
<evidence type="ECO:0000256" key="8">
    <source>
        <dbReference type="ARBA" id="ARBA00023134"/>
    </source>
</evidence>
<evidence type="ECO:0000256" key="12">
    <source>
        <dbReference type="ARBA" id="ARBA00047161"/>
    </source>
</evidence>
<evidence type="ECO:0000256" key="10">
    <source>
        <dbReference type="ARBA" id="ARBA00023274"/>
    </source>
</evidence>
<evidence type="ECO:0000256" key="2">
    <source>
        <dbReference type="ARBA" id="ARBA00005450"/>
    </source>
</evidence>
<comment type="catalytic activity">
    <reaction evidence="13">
        <text>GTP + H2O = GDP + phosphate + H(+)</text>
        <dbReference type="Rhea" id="RHEA:19669"/>
        <dbReference type="ChEBI" id="CHEBI:15377"/>
        <dbReference type="ChEBI" id="CHEBI:15378"/>
        <dbReference type="ChEBI" id="CHEBI:37565"/>
        <dbReference type="ChEBI" id="CHEBI:43474"/>
        <dbReference type="ChEBI" id="CHEBI:58189"/>
        <dbReference type="EC" id="3.6.5.4"/>
    </reaction>
    <physiologicalReaction direction="left-to-right" evidence="13">
        <dbReference type="Rhea" id="RHEA:19670"/>
    </physiologicalReaction>
</comment>
<dbReference type="HAMAP" id="MF_00306">
    <property type="entry name" value="SRP54"/>
    <property type="match status" value="1"/>
</dbReference>
<evidence type="ECO:0000256" key="13">
    <source>
        <dbReference type="ARBA" id="ARBA00048157"/>
    </source>
</evidence>
<dbReference type="SMART" id="SM00382">
    <property type="entry name" value="AAA"/>
    <property type="match status" value="1"/>
</dbReference>
<evidence type="ECO:0000256" key="11">
    <source>
        <dbReference type="ARBA" id="ARBA00045747"/>
    </source>
</evidence>
<keyword evidence="17" id="KW-1185">Reference proteome</keyword>
<dbReference type="GO" id="GO:0005783">
    <property type="term" value="C:endoplasmic reticulum"/>
    <property type="evidence" value="ECO:0007669"/>
    <property type="project" value="UniProtKB-SubCell"/>
</dbReference>
<keyword evidence="4 14" id="KW-0547">Nucleotide-binding</keyword>
<dbReference type="InterPro" id="IPR042101">
    <property type="entry name" value="SRP54_N_sf"/>
</dbReference>
<keyword evidence="3 14" id="KW-0963">Cytoplasm</keyword>
<dbReference type="InterPro" id="IPR003593">
    <property type="entry name" value="AAA+_ATPase"/>
</dbReference>
<dbReference type="Ensembl" id="ENSJJAT00000016058.1">
    <property type="protein sequence ID" value="ENSJJAP00000009609.1"/>
    <property type="gene ID" value="ENSJJAG00000013417.1"/>
</dbReference>
<dbReference type="SMART" id="SM00963">
    <property type="entry name" value="SRP54_N"/>
    <property type="match status" value="1"/>
</dbReference>
<dbReference type="InterPro" id="IPR006325">
    <property type="entry name" value="SRP54_euk"/>
</dbReference>
<evidence type="ECO:0000256" key="9">
    <source>
        <dbReference type="ARBA" id="ARBA00023135"/>
    </source>
</evidence>
<evidence type="ECO:0000256" key="1">
    <source>
        <dbReference type="ARBA" id="ARBA00004496"/>
    </source>
</evidence>
<protein>
    <recommendedName>
        <fullName evidence="14">Signal recognition particle 54 kDa protein</fullName>
        <ecNumber evidence="14">3.6.5.-</ecNumber>
    </recommendedName>
</protein>
<dbReference type="PANTHER" id="PTHR11564">
    <property type="entry name" value="SIGNAL RECOGNITION PARTICLE 54K PROTEIN SRP54"/>
    <property type="match status" value="1"/>
</dbReference>
<evidence type="ECO:0000313" key="16">
    <source>
        <dbReference type="Ensembl" id="ENSJJAP00000009609.1"/>
    </source>
</evidence>
<keyword evidence="8 14" id="KW-0342">GTP-binding</keyword>
<comment type="function">
    <text evidence="11 14">Component of the signal recognition particle (SRP) complex, a ribonucleoprotein complex that mediates the cotranslational targeting of secretory and membrane proteins to the endoplasmic reticulum (ER). As part of the SRP complex, associates with the SRP receptor (SR) component SRPRA to target secretory proteins to the endoplasmic reticulum membrane. Binds to the signal sequence of presecretory proteins when they emerge from the ribosomes. Displays basal GTPase activity, and stimulates reciprocal GTPase activation of the SR subunit SRPRA. Forms a guanosine 5'-triphosphate (GTP)-dependent complex with the SR subunit SRPRA. SR compaction and GTPase mediated rearrangement of SR drive SRP-mediated cotranslational protein translocation into the ER. Requires the presence of SRP9/SRP14 and/or SRP19 to stably interact with RNA. Plays a role in proliferation and differentiation of granulocytic cells, neutrophils migration capacity and exocrine pancreas development.</text>
</comment>
<evidence type="ECO:0000313" key="17">
    <source>
        <dbReference type="Proteomes" id="UP000694385"/>
    </source>
</evidence>
<dbReference type="InterPro" id="IPR000897">
    <property type="entry name" value="SRP54_GTPase_dom"/>
</dbReference>
<evidence type="ECO:0000256" key="5">
    <source>
        <dbReference type="ARBA" id="ARBA00022801"/>
    </source>
</evidence>
<organism evidence="16 17">
    <name type="scientific">Jaculus jaculus</name>
    <name type="common">Lesser Egyptian jerboa</name>
    <dbReference type="NCBI Taxonomy" id="51337"/>
    <lineage>
        <taxon>Eukaryota</taxon>
        <taxon>Metazoa</taxon>
        <taxon>Chordata</taxon>
        <taxon>Craniata</taxon>
        <taxon>Vertebrata</taxon>
        <taxon>Euteleostomi</taxon>
        <taxon>Mammalia</taxon>
        <taxon>Eutheria</taxon>
        <taxon>Euarchontoglires</taxon>
        <taxon>Glires</taxon>
        <taxon>Rodentia</taxon>
        <taxon>Myomorpha</taxon>
        <taxon>Dipodoidea</taxon>
        <taxon>Dipodidae</taxon>
        <taxon>Dipodinae</taxon>
        <taxon>Jaculus</taxon>
    </lineage>
</organism>
<dbReference type="PANTHER" id="PTHR11564:SF5">
    <property type="entry name" value="SIGNAL RECOGNITION PARTICLE SUBUNIT SRP54"/>
    <property type="match status" value="1"/>
</dbReference>
<dbReference type="SUPFAM" id="SSF47364">
    <property type="entry name" value="Domain of the SRP/SRP receptor G-proteins"/>
    <property type="match status" value="1"/>
</dbReference>
<dbReference type="InterPro" id="IPR004125">
    <property type="entry name" value="Signal_recog_particle_SRP54_M"/>
</dbReference>
<dbReference type="Gene3D" id="1.10.260.30">
    <property type="entry name" value="Signal recognition particle, SRP54 subunit, M-domain"/>
    <property type="match status" value="1"/>
</dbReference>
<dbReference type="GO" id="GO:0003924">
    <property type="term" value="F:GTPase activity"/>
    <property type="evidence" value="ECO:0007669"/>
    <property type="project" value="UniProtKB-UniRule"/>
</dbReference>
<dbReference type="EC" id="3.6.5.-" evidence="14"/>
<dbReference type="FunFam" id="1.20.120.140:FF:000003">
    <property type="entry name" value="Signal recognition particle 54 kDa protein"/>
    <property type="match status" value="1"/>
</dbReference>
<dbReference type="Gene3D" id="3.40.50.300">
    <property type="entry name" value="P-loop containing nucleotide triphosphate hydrolases"/>
    <property type="match status" value="1"/>
</dbReference>
<dbReference type="GO" id="GO:0016607">
    <property type="term" value="C:nuclear speck"/>
    <property type="evidence" value="ECO:0007669"/>
    <property type="project" value="UniProtKB-SubCell"/>
</dbReference>
<keyword evidence="10 14" id="KW-0687">Ribonucleoprotein</keyword>
<name>A0A8C5KFY5_JACJA</name>
<comment type="domain">
    <text evidence="14">The M domain binds the 7SL RNA in presence of SRP19 and binds the signal sequence of presecretory proteins.</text>
</comment>
<proteinExistence type="inferred from homology"/>
<keyword evidence="14" id="KW-0539">Nucleus</keyword>